<evidence type="ECO:0000313" key="4">
    <source>
        <dbReference type="Proteomes" id="UP000244189"/>
    </source>
</evidence>
<dbReference type="Proteomes" id="UP000326857">
    <property type="component" value="Unassembled WGS sequence"/>
</dbReference>
<keyword evidence="1" id="KW-0472">Membrane</keyword>
<reference evidence="2 4" key="1">
    <citation type="submission" date="2018-04" db="EMBL/GenBank/DDBJ databases">
        <title>Genomic Encyclopedia of Type Strains, Phase III (KMG-III): the genomes of soil and plant-associated and newly described type strains.</title>
        <authorList>
            <person name="Whitman W."/>
        </authorList>
    </citation>
    <scope>NUCLEOTIDE SEQUENCE [LARGE SCALE GENOMIC DNA]</scope>
    <source>
        <strain evidence="2 4">MA101b</strain>
    </source>
</reference>
<sequence>MMHDTGRRFCAIFSPSPRYNEIMFLDDSSIWPRKEELPPKRPVYRHEKALTRLIFVYLVLLLILPVSLGGMVDLIRYLFD</sequence>
<evidence type="ECO:0000256" key="1">
    <source>
        <dbReference type="SAM" id="Phobius"/>
    </source>
</evidence>
<feature type="transmembrane region" description="Helical" evidence="1">
    <location>
        <begin position="54"/>
        <end position="79"/>
    </location>
</feature>
<reference evidence="3 5" key="2">
    <citation type="submission" date="2019-09" db="EMBL/GenBank/DDBJ databases">
        <authorList>
            <person name="Dittami M. S."/>
        </authorList>
    </citation>
    <scope>NUCLEOTIDE SEQUENCE [LARGE SCALE GENOMIC DNA]</scope>
    <source>
        <strain evidence="3">SPHINGO391</strain>
    </source>
</reference>
<evidence type="ECO:0000313" key="2">
    <source>
        <dbReference type="EMBL" id="PTQ62599.1"/>
    </source>
</evidence>
<organism evidence="2 4">
    <name type="scientific">Sphingomonas aurantiaca</name>
    <dbReference type="NCBI Taxonomy" id="185949"/>
    <lineage>
        <taxon>Bacteria</taxon>
        <taxon>Pseudomonadati</taxon>
        <taxon>Pseudomonadota</taxon>
        <taxon>Alphaproteobacteria</taxon>
        <taxon>Sphingomonadales</taxon>
        <taxon>Sphingomonadaceae</taxon>
        <taxon>Sphingomonas</taxon>
    </lineage>
</organism>
<evidence type="ECO:0000313" key="5">
    <source>
        <dbReference type="Proteomes" id="UP000326857"/>
    </source>
</evidence>
<dbReference type="Proteomes" id="UP000244189">
    <property type="component" value="Unassembled WGS sequence"/>
</dbReference>
<dbReference type="EMBL" id="CABVLI010000030">
    <property type="protein sequence ID" value="VVT04729.1"/>
    <property type="molecule type" value="Genomic_DNA"/>
</dbReference>
<gene>
    <name evidence="2" type="ORF">C8J26_0881</name>
    <name evidence="3" type="ORF">SPHINGO391_360019</name>
</gene>
<keyword evidence="1" id="KW-0812">Transmembrane</keyword>
<protein>
    <submittedName>
        <fullName evidence="2">Uncharacterized protein</fullName>
    </submittedName>
</protein>
<keyword evidence="4" id="KW-1185">Reference proteome</keyword>
<dbReference type="RefSeq" id="WP_107956822.1">
    <property type="nucleotide sequence ID" value="NZ_JASPFP010000001.1"/>
</dbReference>
<accession>A0A2T5GTF3</accession>
<dbReference type="EMBL" id="QAOG01000001">
    <property type="protein sequence ID" value="PTQ62599.1"/>
    <property type="molecule type" value="Genomic_DNA"/>
</dbReference>
<proteinExistence type="predicted"/>
<accession>A0A5E7YHF1</accession>
<evidence type="ECO:0000313" key="3">
    <source>
        <dbReference type="EMBL" id="VVT04729.1"/>
    </source>
</evidence>
<dbReference type="AlphaFoldDB" id="A0A2T5GTF3"/>
<keyword evidence="1" id="KW-1133">Transmembrane helix</keyword>
<name>A0A2T5GTF3_9SPHN</name>